<keyword evidence="6" id="KW-0378">Hydrolase</keyword>
<sequence length="629" mass="70877">MNYIIEHTRVLLRLRIGDGTRKLKCKKEDVAMTLQNYIKMCQLRVKKTYACTCSWHGPHPWKLLERRRPTLFSNIIGGLISQILSYENLILNAFNKIQSLISVYIFSFILARRKFAYKFIRWVAFHCRFTCILVLKTSRIGGSTVTEVAEKAGGCLSTQRKLCVCALDLCPIKTTTTTTTSTTNGDSLLEAMDKFFKPEVLDGSNKYRCERCKKLVQARKQMSIMQAPKVLVIQLKRFEGVLGNKIDRMIKFEEVLVLSSYMCRESQDPHPEYNLFGTIVHSGFSPESGHYYAYIKDTVGRWFCCNDSYVSLSSLQDVLSEKVYILFFSRTNQRPMTAKTTSTTDGVKSFCNDGNALSDVDSTPQLIAAAANTHDASYSVEDVLNIPKKRKVTSSPQIKFGEIKAFDSKKLNGNGNIPRNGSVVGHVDLKESRSIEKGKKETQLVINNDKSSSAVFHDCKQKTLSPHANGKKQSNGVKSLKTAAFDDDHSGHKVTAVRYPDSANVRKGECKSNISFSGSKRKSANDVPYNILGQDDHQEKLKKFKQILSEDASSTLRSCGWHDQVHSFMLAKKKLRDQSAGNSTDYFEFKKILIAEARKTFISQVPESLKEHLVGRLKLFSQGKPFLDA</sequence>
<dbReference type="AlphaFoldDB" id="A0AAP0E3E1"/>
<dbReference type="Pfam" id="PF00443">
    <property type="entry name" value="UCH"/>
    <property type="match status" value="1"/>
</dbReference>
<evidence type="ECO:0000256" key="7">
    <source>
        <dbReference type="ARBA" id="ARBA00022807"/>
    </source>
</evidence>
<dbReference type="PANTHER" id="PTHR24006">
    <property type="entry name" value="UBIQUITIN CARBOXYL-TERMINAL HYDROLASE"/>
    <property type="match status" value="1"/>
</dbReference>
<keyword evidence="4" id="KW-0645">Protease</keyword>
<evidence type="ECO:0000313" key="10">
    <source>
        <dbReference type="Proteomes" id="UP001417504"/>
    </source>
</evidence>
<evidence type="ECO:0000256" key="1">
    <source>
        <dbReference type="ARBA" id="ARBA00000707"/>
    </source>
</evidence>
<dbReference type="InterPro" id="IPR038765">
    <property type="entry name" value="Papain-like_cys_pep_sf"/>
</dbReference>
<evidence type="ECO:0000256" key="6">
    <source>
        <dbReference type="ARBA" id="ARBA00022801"/>
    </source>
</evidence>
<dbReference type="GO" id="GO:0004843">
    <property type="term" value="F:cysteine-type deubiquitinase activity"/>
    <property type="evidence" value="ECO:0007669"/>
    <property type="project" value="UniProtKB-EC"/>
</dbReference>
<dbReference type="Gene3D" id="3.90.70.10">
    <property type="entry name" value="Cysteine proteinases"/>
    <property type="match status" value="1"/>
</dbReference>
<evidence type="ECO:0000256" key="5">
    <source>
        <dbReference type="ARBA" id="ARBA00022786"/>
    </source>
</evidence>
<dbReference type="SUPFAM" id="SSF54001">
    <property type="entry name" value="Cysteine proteinases"/>
    <property type="match status" value="1"/>
</dbReference>
<gene>
    <name evidence="9" type="ORF">Sjap_026371</name>
</gene>
<feature type="domain" description="USP" evidence="8">
    <location>
        <begin position="1"/>
        <end position="331"/>
    </location>
</feature>
<accession>A0AAP0E3E1</accession>
<dbReference type="Proteomes" id="UP001417504">
    <property type="component" value="Unassembled WGS sequence"/>
</dbReference>
<comment type="catalytic activity">
    <reaction evidence="1">
        <text>Thiol-dependent hydrolysis of ester, thioester, amide, peptide and isopeptide bonds formed by the C-terminal Gly of ubiquitin (a 76-residue protein attached to proteins as an intracellular targeting signal).</text>
        <dbReference type="EC" id="3.4.19.12"/>
    </reaction>
</comment>
<evidence type="ECO:0000313" key="9">
    <source>
        <dbReference type="EMBL" id="KAK9085960.1"/>
    </source>
</evidence>
<organism evidence="9 10">
    <name type="scientific">Stephania japonica</name>
    <dbReference type="NCBI Taxonomy" id="461633"/>
    <lineage>
        <taxon>Eukaryota</taxon>
        <taxon>Viridiplantae</taxon>
        <taxon>Streptophyta</taxon>
        <taxon>Embryophyta</taxon>
        <taxon>Tracheophyta</taxon>
        <taxon>Spermatophyta</taxon>
        <taxon>Magnoliopsida</taxon>
        <taxon>Ranunculales</taxon>
        <taxon>Menispermaceae</taxon>
        <taxon>Menispermoideae</taxon>
        <taxon>Cissampelideae</taxon>
        <taxon>Stephania</taxon>
    </lineage>
</organism>
<dbReference type="PROSITE" id="PS00973">
    <property type="entry name" value="USP_2"/>
    <property type="match status" value="1"/>
</dbReference>
<protein>
    <recommendedName>
        <fullName evidence="3">ubiquitinyl hydrolase 1</fullName>
        <ecNumber evidence="3">3.4.19.12</ecNumber>
    </recommendedName>
</protein>
<dbReference type="GO" id="GO:0005634">
    <property type="term" value="C:nucleus"/>
    <property type="evidence" value="ECO:0007669"/>
    <property type="project" value="TreeGrafter"/>
</dbReference>
<dbReference type="EC" id="3.4.19.12" evidence="3"/>
<proteinExistence type="inferred from homology"/>
<keyword evidence="7" id="KW-0788">Thiol protease</keyword>
<keyword evidence="5" id="KW-0833">Ubl conjugation pathway</keyword>
<name>A0AAP0E3E1_9MAGN</name>
<reference evidence="9 10" key="1">
    <citation type="submission" date="2024-01" db="EMBL/GenBank/DDBJ databases">
        <title>Genome assemblies of Stephania.</title>
        <authorList>
            <person name="Yang L."/>
        </authorList>
    </citation>
    <scope>NUCLEOTIDE SEQUENCE [LARGE SCALE GENOMIC DNA]</scope>
    <source>
        <strain evidence="9">QJT</strain>
        <tissue evidence="9">Leaf</tissue>
    </source>
</reference>
<dbReference type="InterPro" id="IPR028889">
    <property type="entry name" value="USP"/>
</dbReference>
<evidence type="ECO:0000256" key="3">
    <source>
        <dbReference type="ARBA" id="ARBA00012759"/>
    </source>
</evidence>
<dbReference type="InterPro" id="IPR018200">
    <property type="entry name" value="USP_CS"/>
</dbReference>
<dbReference type="PANTHER" id="PTHR24006:SF758">
    <property type="entry name" value="UBIQUITIN CARBOXYL-TERMINAL HYDROLASE 36"/>
    <property type="match status" value="1"/>
</dbReference>
<comment type="similarity">
    <text evidence="2">Belongs to the peptidase C19 family.</text>
</comment>
<comment type="caution">
    <text evidence="9">The sequence shown here is derived from an EMBL/GenBank/DDBJ whole genome shotgun (WGS) entry which is preliminary data.</text>
</comment>
<dbReference type="EMBL" id="JBBNAE010000011">
    <property type="protein sequence ID" value="KAK9085960.1"/>
    <property type="molecule type" value="Genomic_DNA"/>
</dbReference>
<dbReference type="GO" id="GO:0016579">
    <property type="term" value="P:protein deubiquitination"/>
    <property type="evidence" value="ECO:0007669"/>
    <property type="project" value="InterPro"/>
</dbReference>
<dbReference type="PROSITE" id="PS50235">
    <property type="entry name" value="USP_3"/>
    <property type="match status" value="1"/>
</dbReference>
<evidence type="ECO:0000256" key="4">
    <source>
        <dbReference type="ARBA" id="ARBA00022670"/>
    </source>
</evidence>
<evidence type="ECO:0000256" key="2">
    <source>
        <dbReference type="ARBA" id="ARBA00009085"/>
    </source>
</evidence>
<dbReference type="InterPro" id="IPR001394">
    <property type="entry name" value="Peptidase_C19_UCH"/>
</dbReference>
<evidence type="ECO:0000259" key="8">
    <source>
        <dbReference type="PROSITE" id="PS50235"/>
    </source>
</evidence>
<dbReference type="GO" id="GO:0005829">
    <property type="term" value="C:cytosol"/>
    <property type="evidence" value="ECO:0007669"/>
    <property type="project" value="TreeGrafter"/>
</dbReference>
<keyword evidence="10" id="KW-1185">Reference proteome</keyword>
<dbReference type="GO" id="GO:0006508">
    <property type="term" value="P:proteolysis"/>
    <property type="evidence" value="ECO:0007669"/>
    <property type="project" value="UniProtKB-KW"/>
</dbReference>
<dbReference type="InterPro" id="IPR050164">
    <property type="entry name" value="Peptidase_C19"/>
</dbReference>